<evidence type="ECO:0000256" key="15">
    <source>
        <dbReference type="ARBA" id="ARBA00023402"/>
    </source>
</evidence>
<keyword evidence="3" id="KW-0597">Phosphoprotein</keyword>
<dbReference type="InterPro" id="IPR016035">
    <property type="entry name" value="Acyl_Trfase/lysoPLipase"/>
</dbReference>
<reference evidence="54 55" key="1">
    <citation type="submission" date="2022-05" db="EMBL/GenBank/DDBJ databases">
        <authorList>
            <consortium name="Genoscope - CEA"/>
            <person name="William W."/>
        </authorList>
    </citation>
    <scope>NUCLEOTIDE SEQUENCE [LARGE SCALE GENOMIC DNA]</scope>
</reference>
<comment type="catalytic activity">
    <reaction evidence="31">
        <text>(2E)-octenoyl-[ACP] + NADPH + H(+) = octanoyl-[ACP] + NADP(+)</text>
        <dbReference type="Rhea" id="RHEA:41848"/>
        <dbReference type="Rhea" id="RHEA-COMP:9635"/>
        <dbReference type="Rhea" id="RHEA-COMP:9636"/>
        <dbReference type="ChEBI" id="CHEBI:15378"/>
        <dbReference type="ChEBI" id="CHEBI:57783"/>
        <dbReference type="ChEBI" id="CHEBI:58349"/>
        <dbReference type="ChEBI" id="CHEBI:78462"/>
        <dbReference type="ChEBI" id="CHEBI:78463"/>
    </reaction>
    <physiologicalReaction direction="left-to-right" evidence="31">
        <dbReference type="Rhea" id="RHEA:41849"/>
    </physiologicalReaction>
</comment>
<keyword evidence="4" id="KW-0808">Transferase</keyword>
<dbReference type="SUPFAM" id="SSF53474">
    <property type="entry name" value="alpha/beta-Hydrolases"/>
    <property type="match status" value="1"/>
</dbReference>
<name>A0ABN8RF86_9CNID</name>
<feature type="region of interest" description="N-terminal hotdog fold" evidence="47">
    <location>
        <begin position="1783"/>
        <end position="1909"/>
    </location>
</feature>
<evidence type="ECO:0000256" key="9">
    <source>
        <dbReference type="ARBA" id="ARBA00023373"/>
    </source>
</evidence>
<comment type="catalytic activity">
    <reaction evidence="45">
        <text>(2E)-decenoyl-[ACP] + NADPH + H(+) = decanoyl-[ACP] + NADP(+)</text>
        <dbReference type="Rhea" id="RHEA:41864"/>
        <dbReference type="Rhea" id="RHEA-COMP:9639"/>
        <dbReference type="Rhea" id="RHEA-COMP:9640"/>
        <dbReference type="ChEBI" id="CHEBI:15378"/>
        <dbReference type="ChEBI" id="CHEBI:57783"/>
        <dbReference type="ChEBI" id="CHEBI:58349"/>
        <dbReference type="ChEBI" id="CHEBI:78467"/>
        <dbReference type="ChEBI" id="CHEBI:78468"/>
    </reaction>
    <physiologicalReaction direction="left-to-right" evidence="45">
        <dbReference type="Rhea" id="RHEA:41865"/>
    </physiologicalReaction>
</comment>
<dbReference type="Pfam" id="PF02801">
    <property type="entry name" value="Ketoacyl-synt_C"/>
    <property type="match status" value="1"/>
</dbReference>
<evidence type="ECO:0000259" key="52">
    <source>
        <dbReference type="PROSITE" id="PS52004"/>
    </source>
</evidence>
<feature type="transmembrane region" description="Helical" evidence="49">
    <location>
        <begin position="714"/>
        <end position="732"/>
    </location>
</feature>
<dbReference type="Pfam" id="PF08659">
    <property type="entry name" value="KR"/>
    <property type="match status" value="1"/>
</dbReference>
<feature type="transmembrane region" description="Helical" evidence="49">
    <location>
        <begin position="753"/>
        <end position="779"/>
    </location>
</feature>
<evidence type="ECO:0000256" key="30">
    <source>
        <dbReference type="ARBA" id="ARBA00048289"/>
    </source>
</evidence>
<dbReference type="CDD" id="cd00833">
    <property type="entry name" value="PKS"/>
    <property type="match status" value="1"/>
</dbReference>
<feature type="domain" description="PKS/mFAS DH" evidence="53">
    <location>
        <begin position="1783"/>
        <end position="2085"/>
    </location>
</feature>
<comment type="catalytic activity">
    <reaction evidence="28">
        <text>hexadecanoyl-[ACP] + malonyl-[ACP] + H(+) = 3-oxooctadecanoyl-[ACP] + holo-[ACP] + CO2</text>
        <dbReference type="Rhea" id="RHEA:41916"/>
        <dbReference type="Rhea" id="RHEA-COMP:9623"/>
        <dbReference type="Rhea" id="RHEA-COMP:9652"/>
        <dbReference type="Rhea" id="RHEA-COMP:9653"/>
        <dbReference type="Rhea" id="RHEA-COMP:9685"/>
        <dbReference type="ChEBI" id="CHEBI:15378"/>
        <dbReference type="ChEBI" id="CHEBI:16526"/>
        <dbReference type="ChEBI" id="CHEBI:64479"/>
        <dbReference type="ChEBI" id="CHEBI:78449"/>
        <dbReference type="ChEBI" id="CHEBI:78483"/>
        <dbReference type="ChEBI" id="CHEBI:78487"/>
    </reaction>
    <physiologicalReaction direction="left-to-right" evidence="28">
        <dbReference type="Rhea" id="RHEA:41917"/>
    </physiologicalReaction>
</comment>
<dbReference type="InterPro" id="IPR032821">
    <property type="entry name" value="PKS_assoc"/>
</dbReference>
<comment type="catalytic activity">
    <reaction evidence="35">
        <text>holo-[ACP] + acetyl-CoA = acetyl-[ACP] + CoA</text>
        <dbReference type="Rhea" id="RHEA:41788"/>
        <dbReference type="Rhea" id="RHEA-COMP:9621"/>
        <dbReference type="Rhea" id="RHEA-COMP:9685"/>
        <dbReference type="ChEBI" id="CHEBI:57287"/>
        <dbReference type="ChEBI" id="CHEBI:57288"/>
        <dbReference type="ChEBI" id="CHEBI:64479"/>
        <dbReference type="ChEBI" id="CHEBI:78446"/>
        <dbReference type="EC" id="2.3.1.38"/>
    </reaction>
    <physiologicalReaction direction="left-to-right" evidence="35">
        <dbReference type="Rhea" id="RHEA:41789"/>
    </physiologicalReaction>
</comment>
<comment type="catalytic activity">
    <reaction evidence="20">
        <text>3-oxodecanoyl-[ACP] + NADPH + H(+) = (3R)-hydroxydecanoyl-[ACP] + NADP(+)</text>
        <dbReference type="Rhea" id="RHEA:41856"/>
        <dbReference type="Rhea" id="RHEA-COMP:9637"/>
        <dbReference type="Rhea" id="RHEA-COMP:9638"/>
        <dbReference type="ChEBI" id="CHEBI:15378"/>
        <dbReference type="ChEBI" id="CHEBI:57783"/>
        <dbReference type="ChEBI" id="CHEBI:58349"/>
        <dbReference type="ChEBI" id="CHEBI:78464"/>
        <dbReference type="ChEBI" id="CHEBI:78466"/>
    </reaction>
    <physiologicalReaction direction="left-to-right" evidence="20">
        <dbReference type="Rhea" id="RHEA:41857"/>
    </physiologicalReaction>
</comment>
<dbReference type="Pfam" id="PF00698">
    <property type="entry name" value="Acyl_transf_1"/>
    <property type="match status" value="1"/>
</dbReference>
<dbReference type="PROSITE" id="PS00606">
    <property type="entry name" value="KS3_1"/>
    <property type="match status" value="1"/>
</dbReference>
<feature type="active site" description="Proton acceptor; for dehydratase activity" evidence="47">
    <location>
        <position position="1816"/>
    </location>
</feature>
<gene>
    <name evidence="54" type="ORF">PLOB_00018529</name>
</gene>
<keyword evidence="49" id="KW-0812">Transmembrane</keyword>
<dbReference type="InterPro" id="IPR016036">
    <property type="entry name" value="Malonyl_transacylase_ACP-bd"/>
</dbReference>
<feature type="domain" description="SSD" evidence="51">
    <location>
        <begin position="284"/>
        <end position="414"/>
    </location>
</feature>
<dbReference type="SUPFAM" id="SSF53901">
    <property type="entry name" value="Thiolase-like"/>
    <property type="match status" value="1"/>
</dbReference>
<dbReference type="InterPro" id="IPR013968">
    <property type="entry name" value="PKS_KR"/>
</dbReference>
<dbReference type="InterPro" id="IPR000731">
    <property type="entry name" value="SSD"/>
</dbReference>
<evidence type="ECO:0000256" key="47">
    <source>
        <dbReference type="PROSITE-ProRule" id="PRU01363"/>
    </source>
</evidence>
<dbReference type="SUPFAM" id="SSF82866">
    <property type="entry name" value="Multidrug efflux transporter AcrB transmembrane domain"/>
    <property type="match status" value="2"/>
</dbReference>
<evidence type="ECO:0000256" key="32">
    <source>
        <dbReference type="ARBA" id="ARBA00048506"/>
    </source>
</evidence>
<dbReference type="SMART" id="SM00827">
    <property type="entry name" value="PKS_AT"/>
    <property type="match status" value="1"/>
</dbReference>
<sequence>MILEKLGKLIVKFPGKIIFTLTLLTVVSWLGFLTMIPPNLKDEFWVSEDSRLVKDLKKAMEVFPSLQSRREEVIVEAVAKKGENVLSGACLEDALLVHKTVVNLDNFQSFCMQARNNWQSTNHSCMMTNPLEVCDLNENESDRCIESIAREWNGQLGTTLSDGRSFTFNQQLFFSGFTSNNSSTKKESISAKAIRMVYYLKNPSESGPSGNDISSWEASFLQKVEELRPKMKCALLFFTSSQNHESVASLLFSFRSAETFVTFAVLLCSTIVLVNCTVASFRPVAIILGCLITACVVIGLVSSVSLTYLASINVWQSIWMVTIFMYCKGALDALILIREIHKQNHIPSLEHRIANCMTKSGMALTTSNLICILMFCFTQLSSFPVFRGFAVMALINVLYHFVIFFLLIMACLFCWLTKMHKCDKYIETDLTGDEMEEDERDCFEQIYGRIIVGKVGSSVIMMLFIGIIVFSSYVVLTPANQVFGSPLQVTPQTEATKYMIEQRKIFEKETKVKIVFHSQLNYSDSGLRQKLQSFVESISSAPYSNRPVESWIHKFEGWAKMQNRSCTGTQFKSCLVAFLENPKNFKYLVDLNFTMHNDSLKFVASSFDLFVISSEQFSLRKKYLQSLKHDTADFEEQQHIPVAIVSSLLEETEQLITLEKECISFSAVAGISILVLSLFLTANIRIVVVLAIGLVIQVLEMMTLLNLWDVPLNYASVICISLGFIVSVNFSLHMSQVRALSVKNTAKKRTLDALNSVGIPILSGGLLAILSSIGLGFVFPNLSLIFLRVLPIHIVLGVFHSLGYIPSAIFITSKPMEACIRATVSPSFILSQEQLELKEHQKQYQESSCRETFKQDSKSSGVALLGISCRFPNAENKELFWDMLIKGKSGFQPDYPVNRPSEYHDYHMLYNPKRFTPGRLCALGGSYLGNIQDFNPEFFNISPQEAKAMDPQQRILLQTAYEAIEDAGLRLEDLQKGNTGVFVGAMNLDYSSRVMQPENRRNLNQFFSTGVTASILANRISFCLNLTGPSLTVDTACSSSLVALKIACDCLRNGECDVAIVCAPNIILDPSVQIIFSVGGLLAPDGKCKSFDASGDGYGRGEGFAAVILKLTDDAVMDKDDIYCEIVACSMNNDGQSAVPITAPSAKTQADLSQKVLEESGLHAEDIEYLEAHGTGTAIGDVVEIKSIATTYSRNASGNGRVLRVGSVKSNLNHTESASGLAGLIKVALMLKNKTLVPTINIKTLNPKFNLAEKGIKVQDICEPWTKQGKNPRTAAINSFGYGGTNVHAILQECPETNSMPLKKSSRQNHVITLSAHSATALTNTAKQHAKWLRENFNDEGAKSDICWSLNTRRSQHLHRLAVVFDSLHGAADLLEMFGENSTGWAEHVSQGKAMSQHSRPVFVFGGQGANWIGMGRQLMDSEPLFRDTVSEISNMIQDLGETWSLESALLGQDSRFDLMGNIVGQPATFTLQYSTAKLLQSWGIFPTAVVGHSLGELVACCVAGALSLEEALKIILIRSKCHELCPTNGSMAALGMSAEDTSQLIGELRLEGSVSIAAVNDEKSVTISGDKLSIECVQRHLQLNKIQVFWRDLSTARAFHSFHVEMVKESFHSQMKSMHLCPQKTTIPLYSTVTGDIIPGEKMDANYWWSNFRQSVLFCQAVQNALRDNLSIFIEISAQPTLGYNLKRISEQQSLQSSRSTNVVYLPTHPRKTVKDQHKAFLHNTVSKLYTMGYSIDWDCVQGEEGSVHFIRTPSYPWQKTDYWFIQDEPTKSEGKSHFRRHPFLTELKPTGSFTGLHCWEVEVDLYQFPTLKDHALRQGGPVLPGSACVEMAIAMTVERFCCDEVEIKNVEFTSILTLPENQIRLLRLQLQDCRDIGTAEFQVKNISGDGSEILLARGEVTAVLGDGKLRKNPEQGSLELYKSVNVETFQDITTRMKPVALSEFRHLTEKYGFNFGPSFSLIKSIWRGQEEAFCIIDIDREEVKIEMARYVAHPAFLDACFQSSAAVEEDTSSNLLDETTFPVGIKKLTFFSRTIPQRTFCYVSKQVRGNWVTYDINVMDSRGTILIAVEGFQSTEIGTLIRSQKFDSMAYGTRWVESEIEPQSDTEPAVRIVVNDSQAVGQLFCDHLKAKNPAARVITVHVPFENTDWPEDLKRELTSAMSSLATTQDKVQLFNFLPVDAGISAECYEAVDNSQMLAFVSCVKILQVIANSNLTSPHLVTVTRNSQVVAPGNETCCFPWACSVLGLRRTASLECPNIRCTAVDLSDDSADLILLAEEAQASSKEDEIAFRGGKRFVNRMMWLDKSSSQTTLSYKEKTLPSVYITLHPKTGALCFKKNTWPRLSGNQIRVNVTCSWIVSGDLKQIFCNPQFVGFSGNVCETAKESRGLKVGDEVCGMASISKVGNQVQVNADNVIHKPKGMSDKQAATVPVCLAVALYVLQKTLGKKKNQSLLIDNRKNGLGKVAVLVAEALGHTVVSAKRESKAHICPHITSAQGSMPENIAYHGRKIDAAIYFDQPKPKCLQATCQLLKEGGMLVICKDVAGSITIPAGKQITCERITFTEILLKPKAFPELWTIAWELLQSSGLMNEVFKLDQNTVDIVQKVQESRSEGAQIRFDFLKTTCSEFVSLSFGRSNGSSEFSGEVMMPGIDQQGLKPDRTYMVVGGIQGFGFEVAKWMANCGAKSIVLIARSKPSESKLSEVSKLMEVTGANIILHQADASSPVCMEALKERLQSLPSVAGIVHTAMVLRDELIPSLTVSNFRIVAAPKVKAAYLLHEMSLSMDLDFFVLFSSIASLLGNPGQASYSAANAFLDGLAQYRQHVLGLPALSINWGPIKGVGVLHREEATAQHLSRAGYFLLPATQAINFMEKVLTEEPGRAQIGLFDVDWQRIQTSTPGLAKSTRLAYISDRQESTSSLQNKQEIASMLLMEKDLGRQQELAHQYVTELICSWTGNAPSDLNFNSSLYSYGMDSFAALTFKMQLESSLQISFEVFYFNQPDTTPAKLIQDIIGRLNNERIVPVQGEEEVLSKETTPQAEGKRDKSPQRANTFEEPLHPIDMASPTATYHLIPLFKPEQAEVKLFCVHPAGRYTMNLSPISNGFTQQSLVAFYGIGYTEPTMRAENRSVRKMAQSYVSMVKQVQRRGPYYLAGQSFGGLVAYEMANILTEQSENVAFVAMIDTFPWYLPNRTGAARLEMLFSGTKLDKLMDGLFEATFEQVLYKMATTNLKMTADEYKELREKEALESTMTLLQKRAAAENIPLYDIRALRDSLHHDNKMATNKHREWKAPQVRFKGPITYLKSADQRYAPTRPLQEDSDSSWSLLVDGNIDVYICPGDHLALSDPDDGAVIGGILATAVGIRYRTLCPVLPGLSTTFKERRAIRKFESGVNVTLYARKVSKPPHAGTIFLNVTNKTLTFKSTLRRSDNPGRKSKEKKISIKEIRNILQGNHEPTALKVASKMPHTANQNSTINLALVTSVVTPKRAYNFEWHNFNDMREFYSTAEAILSVFIYKK</sequence>
<comment type="catalytic activity">
    <reaction evidence="41">
        <text>3-oxododecanoyl-[ACP] + NADPH + H(+) = (3R)-hydroxydodecanoyl-[ACP] + NADP(+)</text>
        <dbReference type="Rhea" id="RHEA:41872"/>
        <dbReference type="Rhea" id="RHEA-COMP:9641"/>
        <dbReference type="Rhea" id="RHEA-COMP:9642"/>
        <dbReference type="ChEBI" id="CHEBI:15378"/>
        <dbReference type="ChEBI" id="CHEBI:57783"/>
        <dbReference type="ChEBI" id="CHEBI:58349"/>
        <dbReference type="ChEBI" id="CHEBI:78469"/>
        <dbReference type="ChEBI" id="CHEBI:78470"/>
    </reaction>
    <physiologicalReaction direction="left-to-right" evidence="41">
        <dbReference type="Rhea" id="RHEA:41873"/>
    </physiologicalReaction>
</comment>
<comment type="catalytic activity">
    <reaction evidence="12">
        <text>(3R)-hydroxytetradecanoyl-[ACP] = (2E)-tetradecenoyl-[ACP] + H2O</text>
        <dbReference type="Rhea" id="RHEA:41892"/>
        <dbReference type="Rhea" id="RHEA-COMP:9646"/>
        <dbReference type="Rhea" id="RHEA-COMP:9647"/>
        <dbReference type="ChEBI" id="CHEBI:15377"/>
        <dbReference type="ChEBI" id="CHEBI:78474"/>
        <dbReference type="ChEBI" id="CHEBI:78475"/>
    </reaction>
    <physiologicalReaction direction="left-to-right" evidence="12">
        <dbReference type="Rhea" id="RHEA:41893"/>
    </physiologicalReaction>
</comment>
<evidence type="ECO:0000256" key="48">
    <source>
        <dbReference type="SAM" id="MobiDB-lite"/>
    </source>
</evidence>
<comment type="catalytic activity">
    <reaction evidence="25">
        <text>(2E)-hexenoyl-[ACP] + NADPH + H(+) = hexanoyl-[ACP] + NADP(+)</text>
        <dbReference type="Rhea" id="RHEA:41832"/>
        <dbReference type="Rhea" id="RHEA-COMP:9631"/>
        <dbReference type="Rhea" id="RHEA-COMP:9632"/>
        <dbReference type="ChEBI" id="CHEBI:15378"/>
        <dbReference type="ChEBI" id="CHEBI:57783"/>
        <dbReference type="ChEBI" id="CHEBI:58349"/>
        <dbReference type="ChEBI" id="CHEBI:78458"/>
        <dbReference type="ChEBI" id="CHEBI:78459"/>
    </reaction>
    <physiologicalReaction direction="left-to-right" evidence="25">
        <dbReference type="Rhea" id="RHEA:41833"/>
    </physiologicalReaction>
</comment>
<dbReference type="SUPFAM" id="SSF50129">
    <property type="entry name" value="GroES-like"/>
    <property type="match status" value="1"/>
</dbReference>
<feature type="transmembrane region" description="Helical" evidence="49">
    <location>
        <begin position="17"/>
        <end position="36"/>
    </location>
</feature>
<evidence type="ECO:0000256" key="22">
    <source>
        <dbReference type="ARBA" id="ARBA00047500"/>
    </source>
</evidence>
<dbReference type="EMBL" id="CALNXK010000218">
    <property type="protein sequence ID" value="CAH3176898.1"/>
    <property type="molecule type" value="Genomic_DNA"/>
</dbReference>
<comment type="catalytic activity">
    <reaction evidence="33">
        <text>3-oxohexanoyl-[ACP] + NADPH + H(+) = (3R)-hydroxyhexanoyl-[ACP] + NADP(+)</text>
        <dbReference type="Rhea" id="RHEA:41824"/>
        <dbReference type="Rhea" id="RHEA-COMP:9629"/>
        <dbReference type="Rhea" id="RHEA-COMP:9630"/>
        <dbReference type="ChEBI" id="CHEBI:15378"/>
        <dbReference type="ChEBI" id="CHEBI:57783"/>
        <dbReference type="ChEBI" id="CHEBI:58349"/>
        <dbReference type="ChEBI" id="CHEBI:78456"/>
        <dbReference type="ChEBI" id="CHEBI:78457"/>
    </reaction>
    <physiologicalReaction direction="left-to-right" evidence="33">
        <dbReference type="Rhea" id="RHEA:41825"/>
    </physiologicalReaction>
</comment>
<dbReference type="InterPro" id="IPR014043">
    <property type="entry name" value="Acyl_transferase_dom"/>
</dbReference>
<dbReference type="InterPro" id="IPR018201">
    <property type="entry name" value="Ketoacyl_synth_AS"/>
</dbReference>
<comment type="catalytic activity">
    <reaction evidence="29">
        <text>(2E)-dodecenoyl-[ACP] + NADPH + H(+) = dodecanoyl-[ACP] + NADP(+)</text>
        <dbReference type="Rhea" id="RHEA:41880"/>
        <dbReference type="Rhea" id="RHEA-COMP:9643"/>
        <dbReference type="Rhea" id="RHEA-COMP:9644"/>
        <dbReference type="ChEBI" id="CHEBI:15378"/>
        <dbReference type="ChEBI" id="CHEBI:57783"/>
        <dbReference type="ChEBI" id="CHEBI:58349"/>
        <dbReference type="ChEBI" id="CHEBI:65264"/>
        <dbReference type="ChEBI" id="CHEBI:78472"/>
    </reaction>
    <physiologicalReaction direction="left-to-right" evidence="29">
        <dbReference type="Rhea" id="RHEA:41881"/>
    </physiologicalReaction>
</comment>
<comment type="catalytic activity">
    <reaction evidence="10">
        <text>(3R)-hydroxydecanoyl-[ACP] = (2E)-decenoyl-[ACP] + H2O</text>
        <dbReference type="Rhea" id="RHEA:41860"/>
        <dbReference type="Rhea" id="RHEA-COMP:9638"/>
        <dbReference type="Rhea" id="RHEA-COMP:9639"/>
        <dbReference type="ChEBI" id="CHEBI:15377"/>
        <dbReference type="ChEBI" id="CHEBI:78466"/>
        <dbReference type="ChEBI" id="CHEBI:78467"/>
    </reaction>
    <physiologicalReaction direction="left-to-right" evidence="10">
        <dbReference type="Rhea" id="RHEA:41861"/>
    </physiologicalReaction>
</comment>
<dbReference type="Proteomes" id="UP001159405">
    <property type="component" value="Unassembled WGS sequence"/>
</dbReference>
<evidence type="ECO:0000256" key="19">
    <source>
        <dbReference type="ARBA" id="ARBA00047400"/>
    </source>
</evidence>
<evidence type="ECO:0000256" key="13">
    <source>
        <dbReference type="ARBA" id="ARBA00023399"/>
    </source>
</evidence>
<evidence type="ECO:0000256" key="35">
    <source>
        <dbReference type="ARBA" id="ARBA00048691"/>
    </source>
</evidence>
<comment type="catalytic activity">
    <reaction evidence="40">
        <text>(2E)-tetradecenoyl-[ACP] + NADPH + H(+) = tetradecanoyl-[ACP] + NADP(+)</text>
        <dbReference type="Rhea" id="RHEA:41896"/>
        <dbReference type="Rhea" id="RHEA-COMP:9647"/>
        <dbReference type="Rhea" id="RHEA-COMP:9648"/>
        <dbReference type="ChEBI" id="CHEBI:15378"/>
        <dbReference type="ChEBI" id="CHEBI:57783"/>
        <dbReference type="ChEBI" id="CHEBI:58349"/>
        <dbReference type="ChEBI" id="CHEBI:78475"/>
        <dbReference type="ChEBI" id="CHEBI:78477"/>
    </reaction>
    <physiologicalReaction direction="left-to-right" evidence="40">
        <dbReference type="Rhea" id="RHEA:41897"/>
    </physiologicalReaction>
</comment>
<evidence type="ECO:0000256" key="36">
    <source>
        <dbReference type="ARBA" id="ARBA00048704"/>
    </source>
</evidence>
<evidence type="ECO:0000256" key="3">
    <source>
        <dbReference type="ARBA" id="ARBA00022553"/>
    </source>
</evidence>
<comment type="pathway">
    <text evidence="1">Lipid metabolism.</text>
</comment>
<evidence type="ECO:0000256" key="11">
    <source>
        <dbReference type="ARBA" id="ARBA00023394"/>
    </source>
</evidence>
<comment type="catalytic activity">
    <reaction evidence="19">
        <text>a (3R)-hydroxyacyl-[ACP] + NADP(+) = a 3-oxoacyl-[ACP] + NADPH + H(+)</text>
        <dbReference type="Rhea" id="RHEA:17397"/>
        <dbReference type="Rhea" id="RHEA-COMP:9916"/>
        <dbReference type="Rhea" id="RHEA-COMP:9945"/>
        <dbReference type="ChEBI" id="CHEBI:15378"/>
        <dbReference type="ChEBI" id="CHEBI:57783"/>
        <dbReference type="ChEBI" id="CHEBI:58349"/>
        <dbReference type="ChEBI" id="CHEBI:78776"/>
        <dbReference type="ChEBI" id="CHEBI:78827"/>
        <dbReference type="EC" id="1.1.1.100"/>
    </reaction>
    <physiologicalReaction direction="right-to-left" evidence="19">
        <dbReference type="Rhea" id="RHEA:17399"/>
    </physiologicalReaction>
</comment>
<evidence type="ECO:0000256" key="27">
    <source>
        <dbReference type="ARBA" id="ARBA00047961"/>
    </source>
</evidence>
<evidence type="ECO:0000259" key="50">
    <source>
        <dbReference type="PROSITE" id="PS50075"/>
    </source>
</evidence>
<evidence type="ECO:0000256" key="40">
    <source>
        <dbReference type="ARBA" id="ARBA00049171"/>
    </source>
</evidence>
<feature type="transmembrane region" description="Helical" evidence="49">
    <location>
        <begin position="785"/>
        <end position="811"/>
    </location>
</feature>
<comment type="catalytic activity">
    <reaction evidence="23">
        <text>dodecanoyl-[ACP] + malonyl-[ACP] + H(+) = 3-oxotetradecanoyl-[ACP] + holo-[ACP] + CO2</text>
        <dbReference type="Rhea" id="RHEA:41884"/>
        <dbReference type="Rhea" id="RHEA-COMP:9623"/>
        <dbReference type="Rhea" id="RHEA-COMP:9644"/>
        <dbReference type="Rhea" id="RHEA-COMP:9645"/>
        <dbReference type="Rhea" id="RHEA-COMP:9685"/>
        <dbReference type="ChEBI" id="CHEBI:15378"/>
        <dbReference type="ChEBI" id="CHEBI:16526"/>
        <dbReference type="ChEBI" id="CHEBI:64479"/>
        <dbReference type="ChEBI" id="CHEBI:65264"/>
        <dbReference type="ChEBI" id="CHEBI:78449"/>
        <dbReference type="ChEBI" id="CHEBI:78473"/>
    </reaction>
    <physiologicalReaction direction="left-to-right" evidence="23">
        <dbReference type="Rhea" id="RHEA:41885"/>
    </physiologicalReaction>
</comment>
<dbReference type="SMART" id="SM00826">
    <property type="entry name" value="PKS_DH"/>
    <property type="match status" value="1"/>
</dbReference>
<accession>A0ABN8RF86</accession>
<dbReference type="PROSITE" id="PS52004">
    <property type="entry name" value="KS3_2"/>
    <property type="match status" value="1"/>
</dbReference>
<feature type="active site" description="Proton donor; for dehydratase activity" evidence="47">
    <location>
        <position position="2000"/>
    </location>
</feature>
<dbReference type="InterPro" id="IPR036291">
    <property type="entry name" value="NAD(P)-bd_dom_sf"/>
</dbReference>
<evidence type="ECO:0000256" key="12">
    <source>
        <dbReference type="ARBA" id="ARBA00023398"/>
    </source>
</evidence>
<dbReference type="SMART" id="SM00829">
    <property type="entry name" value="PKS_ER"/>
    <property type="match status" value="1"/>
</dbReference>
<dbReference type="Pfam" id="PF14765">
    <property type="entry name" value="PS-DH"/>
    <property type="match status" value="1"/>
</dbReference>
<comment type="catalytic activity">
    <reaction evidence="8">
        <text>(3R)-hydroxydodecanoyl-[ACP] = (2E)-dodecenoyl-[ACP] + H2O</text>
        <dbReference type="Rhea" id="RHEA:41876"/>
        <dbReference type="Rhea" id="RHEA-COMP:9642"/>
        <dbReference type="Rhea" id="RHEA-COMP:9643"/>
        <dbReference type="ChEBI" id="CHEBI:15377"/>
        <dbReference type="ChEBI" id="CHEBI:78470"/>
        <dbReference type="ChEBI" id="CHEBI:78472"/>
    </reaction>
    <physiologicalReaction direction="left-to-right" evidence="8">
        <dbReference type="Rhea" id="RHEA:41877"/>
    </physiologicalReaction>
</comment>
<dbReference type="SUPFAM" id="SSF52151">
    <property type="entry name" value="FabD/lysophospholipase-like"/>
    <property type="match status" value="1"/>
</dbReference>
<comment type="catalytic activity">
    <reaction evidence="11">
        <text>a (3R)-hydroxyacyl-[ACP] = a (2E)-enoyl-[ACP] + H2O</text>
        <dbReference type="Rhea" id="RHEA:13097"/>
        <dbReference type="Rhea" id="RHEA-COMP:9925"/>
        <dbReference type="Rhea" id="RHEA-COMP:9945"/>
        <dbReference type="ChEBI" id="CHEBI:15377"/>
        <dbReference type="ChEBI" id="CHEBI:78784"/>
        <dbReference type="ChEBI" id="CHEBI:78827"/>
        <dbReference type="EC" id="4.2.1.59"/>
    </reaction>
    <physiologicalReaction direction="left-to-right" evidence="11">
        <dbReference type="Rhea" id="RHEA:13098"/>
    </physiologicalReaction>
</comment>
<dbReference type="Gene3D" id="3.10.129.110">
    <property type="entry name" value="Polyketide synthase dehydratase"/>
    <property type="match status" value="1"/>
</dbReference>
<dbReference type="SUPFAM" id="SSF51735">
    <property type="entry name" value="NAD(P)-binding Rossmann-fold domains"/>
    <property type="match status" value="3"/>
</dbReference>
<evidence type="ECO:0000256" key="18">
    <source>
        <dbReference type="ARBA" id="ARBA00047394"/>
    </source>
</evidence>
<evidence type="ECO:0000256" key="5">
    <source>
        <dbReference type="ARBA" id="ARBA00022799"/>
    </source>
</evidence>
<keyword evidence="49" id="KW-0472">Membrane</keyword>
<dbReference type="Pfam" id="PF00109">
    <property type="entry name" value="ketoacyl-synt"/>
    <property type="match status" value="1"/>
</dbReference>
<evidence type="ECO:0000256" key="6">
    <source>
        <dbReference type="ARBA" id="ARBA00022898"/>
    </source>
</evidence>
<comment type="catalytic activity">
    <reaction evidence="26">
        <text>3-oxobutanoyl-[ACP] + NADPH + H(+) = (3R)-hydroxybutanoyl-[ACP] + NADP(+)</text>
        <dbReference type="Rhea" id="RHEA:41804"/>
        <dbReference type="Rhea" id="RHEA-COMP:9625"/>
        <dbReference type="Rhea" id="RHEA-COMP:9626"/>
        <dbReference type="ChEBI" id="CHEBI:15378"/>
        <dbReference type="ChEBI" id="CHEBI:57783"/>
        <dbReference type="ChEBI" id="CHEBI:58349"/>
        <dbReference type="ChEBI" id="CHEBI:78450"/>
        <dbReference type="ChEBI" id="CHEBI:78451"/>
    </reaction>
    <physiologicalReaction direction="left-to-right" evidence="26">
        <dbReference type="Rhea" id="RHEA:41805"/>
    </physiologicalReaction>
</comment>
<evidence type="ECO:0000256" key="24">
    <source>
        <dbReference type="ARBA" id="ARBA00047810"/>
    </source>
</evidence>
<dbReference type="Gene3D" id="3.40.47.10">
    <property type="match status" value="1"/>
</dbReference>
<dbReference type="PANTHER" id="PTHR43775">
    <property type="entry name" value="FATTY ACID SYNTHASE"/>
    <property type="match status" value="1"/>
</dbReference>
<dbReference type="SUPFAM" id="SSF55048">
    <property type="entry name" value="Probable ACP-binding domain of malonyl-CoA ACP transacylase"/>
    <property type="match status" value="1"/>
</dbReference>
<proteinExistence type="predicted"/>
<evidence type="ECO:0000256" key="4">
    <source>
        <dbReference type="ARBA" id="ARBA00022679"/>
    </source>
</evidence>
<dbReference type="InterPro" id="IPR014030">
    <property type="entry name" value="Ketoacyl_synth_N"/>
</dbReference>
<feature type="transmembrane region" description="Helical" evidence="49">
    <location>
        <begin position="455"/>
        <end position="476"/>
    </location>
</feature>
<comment type="catalytic activity">
    <reaction evidence="32">
        <text>a fatty acyl-[ACP] + malonyl-[ACP] + H(+) = a 3-oxoacyl-[ACP] + holo-[ACP] + CO2</text>
        <dbReference type="Rhea" id="RHEA:22836"/>
        <dbReference type="Rhea" id="RHEA-COMP:9623"/>
        <dbReference type="Rhea" id="RHEA-COMP:9685"/>
        <dbReference type="Rhea" id="RHEA-COMP:9916"/>
        <dbReference type="Rhea" id="RHEA-COMP:14125"/>
        <dbReference type="ChEBI" id="CHEBI:15378"/>
        <dbReference type="ChEBI" id="CHEBI:16526"/>
        <dbReference type="ChEBI" id="CHEBI:64479"/>
        <dbReference type="ChEBI" id="CHEBI:78449"/>
        <dbReference type="ChEBI" id="CHEBI:78776"/>
        <dbReference type="ChEBI" id="CHEBI:138651"/>
        <dbReference type="EC" id="2.3.1.41"/>
    </reaction>
    <physiologicalReaction direction="left-to-right" evidence="32">
        <dbReference type="Rhea" id="RHEA:22837"/>
    </physiologicalReaction>
</comment>
<evidence type="ECO:0000256" key="14">
    <source>
        <dbReference type="ARBA" id="ARBA00023401"/>
    </source>
</evidence>
<evidence type="ECO:0000256" key="20">
    <source>
        <dbReference type="ARBA" id="ARBA00047440"/>
    </source>
</evidence>
<evidence type="ECO:0000256" key="1">
    <source>
        <dbReference type="ARBA" id="ARBA00005189"/>
    </source>
</evidence>
<feature type="transmembrane region" description="Helical" evidence="49">
    <location>
        <begin position="317"/>
        <end position="340"/>
    </location>
</feature>
<evidence type="ECO:0000256" key="45">
    <source>
        <dbReference type="ARBA" id="ARBA00049521"/>
    </source>
</evidence>
<keyword evidence="49" id="KW-1133">Transmembrane helix</keyword>
<evidence type="ECO:0000256" key="44">
    <source>
        <dbReference type="ARBA" id="ARBA00049449"/>
    </source>
</evidence>
<evidence type="ECO:0000256" key="31">
    <source>
        <dbReference type="ARBA" id="ARBA00048420"/>
    </source>
</evidence>
<comment type="catalytic activity">
    <reaction evidence="17">
        <text>3-oxooctadecanoyl-[ACP] + NADPH + H(+) = (3R)-hydroxyoctadecanoyl-[ACP] + NADP(+)</text>
        <dbReference type="Rhea" id="RHEA:41920"/>
        <dbReference type="Rhea" id="RHEA-COMP:9653"/>
        <dbReference type="Rhea" id="RHEA-COMP:9654"/>
        <dbReference type="ChEBI" id="CHEBI:15378"/>
        <dbReference type="ChEBI" id="CHEBI:57783"/>
        <dbReference type="ChEBI" id="CHEBI:58349"/>
        <dbReference type="ChEBI" id="CHEBI:78487"/>
        <dbReference type="ChEBI" id="CHEBI:78488"/>
    </reaction>
    <physiologicalReaction direction="left-to-right" evidence="17">
        <dbReference type="Rhea" id="RHEA:41921"/>
    </physiologicalReaction>
</comment>
<dbReference type="SMART" id="SM00825">
    <property type="entry name" value="PKS_KS"/>
    <property type="match status" value="1"/>
</dbReference>
<feature type="domain" description="Carrier" evidence="50">
    <location>
        <begin position="2941"/>
        <end position="3016"/>
    </location>
</feature>
<feature type="region of interest" description="Disordered" evidence="48">
    <location>
        <begin position="3027"/>
        <end position="3050"/>
    </location>
</feature>
<dbReference type="Pfam" id="PF16197">
    <property type="entry name" value="KAsynt_C_assoc"/>
    <property type="match status" value="1"/>
</dbReference>
<comment type="catalytic activity">
    <reaction evidence="14">
        <text>(3R)-hydroxyhexadecanoyl-[ACP] = (2E)-hexadecenoyl-[ACP] + H2O</text>
        <dbReference type="Rhea" id="RHEA:41908"/>
        <dbReference type="Rhea" id="RHEA-COMP:9650"/>
        <dbReference type="Rhea" id="RHEA-COMP:9651"/>
        <dbReference type="ChEBI" id="CHEBI:15377"/>
        <dbReference type="ChEBI" id="CHEBI:78480"/>
        <dbReference type="ChEBI" id="CHEBI:78481"/>
    </reaction>
    <physiologicalReaction direction="left-to-right" evidence="14">
        <dbReference type="Rhea" id="RHEA:41909"/>
    </physiologicalReaction>
</comment>
<dbReference type="PROSITE" id="PS50075">
    <property type="entry name" value="CARRIER"/>
    <property type="match status" value="1"/>
</dbReference>
<feature type="domain" description="Ketosynthase family 3 (KS3)" evidence="52">
    <location>
        <begin position="859"/>
        <end position="1293"/>
    </location>
</feature>
<comment type="catalytic activity">
    <reaction evidence="7">
        <text>(3R)-hydroxyoctanoyl-[ACP] = (2E)-octenoyl-[ACP] + H2O</text>
        <dbReference type="Rhea" id="RHEA:41844"/>
        <dbReference type="Rhea" id="RHEA-COMP:9634"/>
        <dbReference type="Rhea" id="RHEA-COMP:9635"/>
        <dbReference type="ChEBI" id="CHEBI:15377"/>
        <dbReference type="ChEBI" id="CHEBI:78461"/>
        <dbReference type="ChEBI" id="CHEBI:78462"/>
    </reaction>
    <physiologicalReaction direction="left-to-right" evidence="7">
        <dbReference type="Rhea" id="RHEA:41845"/>
    </physiologicalReaction>
</comment>
<comment type="catalytic activity">
    <reaction evidence="39">
        <text>decanoyl-[ACP] + malonyl-[ACP] + H(+) = 3-oxododecanoyl-[ACP] + holo-[ACP] + CO2</text>
        <dbReference type="Rhea" id="RHEA:41868"/>
        <dbReference type="Rhea" id="RHEA-COMP:9623"/>
        <dbReference type="Rhea" id="RHEA-COMP:9640"/>
        <dbReference type="Rhea" id="RHEA-COMP:9641"/>
        <dbReference type="Rhea" id="RHEA-COMP:9685"/>
        <dbReference type="ChEBI" id="CHEBI:15378"/>
        <dbReference type="ChEBI" id="CHEBI:16526"/>
        <dbReference type="ChEBI" id="CHEBI:64479"/>
        <dbReference type="ChEBI" id="CHEBI:78449"/>
        <dbReference type="ChEBI" id="CHEBI:78468"/>
        <dbReference type="ChEBI" id="CHEBI:78469"/>
    </reaction>
    <physiologicalReaction direction="left-to-right" evidence="39">
        <dbReference type="Rhea" id="RHEA:41869"/>
    </physiologicalReaction>
</comment>
<feature type="transmembrane region" description="Helical" evidence="49">
    <location>
        <begin position="285"/>
        <end position="311"/>
    </location>
</feature>
<dbReference type="Gene3D" id="1.20.1640.10">
    <property type="entry name" value="Multidrug efflux transporter AcrB transmembrane domain"/>
    <property type="match status" value="1"/>
</dbReference>
<dbReference type="InterPro" id="IPR049900">
    <property type="entry name" value="PKS_mFAS_DH"/>
</dbReference>
<comment type="catalytic activity">
    <reaction evidence="37">
        <text>3-oxotetradecanoyl-[ACP] + NADPH + H(+) = (3R)-hydroxytetradecanoyl-[ACP] + NADP(+)</text>
        <dbReference type="Rhea" id="RHEA:41888"/>
        <dbReference type="Rhea" id="RHEA-COMP:9645"/>
        <dbReference type="Rhea" id="RHEA-COMP:9646"/>
        <dbReference type="ChEBI" id="CHEBI:15378"/>
        <dbReference type="ChEBI" id="CHEBI:57783"/>
        <dbReference type="ChEBI" id="CHEBI:58349"/>
        <dbReference type="ChEBI" id="CHEBI:78473"/>
        <dbReference type="ChEBI" id="CHEBI:78474"/>
    </reaction>
    <physiologicalReaction direction="left-to-right" evidence="37">
        <dbReference type="Rhea" id="RHEA:41889"/>
    </physiologicalReaction>
</comment>
<comment type="catalytic activity">
    <reaction evidence="15">
        <text>(3R)-hydroxybutanoyl-[ACP] = (2E)-butenoyl-[ACP] + H2O</text>
        <dbReference type="Rhea" id="RHEA:41808"/>
        <dbReference type="Rhea" id="RHEA-COMP:9626"/>
        <dbReference type="Rhea" id="RHEA-COMP:9627"/>
        <dbReference type="ChEBI" id="CHEBI:15377"/>
        <dbReference type="ChEBI" id="CHEBI:78451"/>
        <dbReference type="ChEBI" id="CHEBI:78453"/>
    </reaction>
    <physiologicalReaction direction="left-to-right" evidence="15">
        <dbReference type="Rhea" id="RHEA:41809"/>
    </physiologicalReaction>
</comment>
<dbReference type="SUPFAM" id="SSF47336">
    <property type="entry name" value="ACP-like"/>
    <property type="match status" value="1"/>
</dbReference>
<evidence type="ECO:0000256" key="29">
    <source>
        <dbReference type="ARBA" id="ARBA00048281"/>
    </source>
</evidence>
<dbReference type="Pfam" id="PF00550">
    <property type="entry name" value="PP-binding"/>
    <property type="match status" value="1"/>
</dbReference>
<evidence type="ECO:0000256" key="23">
    <source>
        <dbReference type="ARBA" id="ARBA00047578"/>
    </source>
</evidence>
<dbReference type="SMART" id="SM00822">
    <property type="entry name" value="PKS_KR"/>
    <property type="match status" value="1"/>
</dbReference>
<dbReference type="Pfam" id="PF21089">
    <property type="entry name" value="PKS_DH_N"/>
    <property type="match status" value="1"/>
</dbReference>
<dbReference type="InterPro" id="IPR049552">
    <property type="entry name" value="PKS_DH_N"/>
</dbReference>
<evidence type="ECO:0000256" key="28">
    <source>
        <dbReference type="ARBA" id="ARBA00048051"/>
    </source>
</evidence>
<feature type="transmembrane region" description="Helical" evidence="49">
    <location>
        <begin position="389"/>
        <end position="416"/>
    </location>
</feature>
<comment type="catalytic activity">
    <reaction evidence="21">
        <text>tetradecanoyl-[ACP] + malonyl-[ACP] + H(+) = 3-oxohexadecanoyl-[ACP] + holo-[ACP] + CO2</text>
        <dbReference type="Rhea" id="RHEA:41900"/>
        <dbReference type="Rhea" id="RHEA-COMP:9623"/>
        <dbReference type="Rhea" id="RHEA-COMP:9648"/>
        <dbReference type="Rhea" id="RHEA-COMP:9649"/>
        <dbReference type="Rhea" id="RHEA-COMP:9685"/>
        <dbReference type="ChEBI" id="CHEBI:15378"/>
        <dbReference type="ChEBI" id="CHEBI:16526"/>
        <dbReference type="ChEBI" id="CHEBI:64479"/>
        <dbReference type="ChEBI" id="CHEBI:78449"/>
        <dbReference type="ChEBI" id="CHEBI:78477"/>
        <dbReference type="ChEBI" id="CHEBI:78478"/>
    </reaction>
    <physiologicalReaction direction="left-to-right" evidence="21">
        <dbReference type="Rhea" id="RHEA:41901"/>
    </physiologicalReaction>
</comment>
<dbReference type="InterPro" id="IPR020843">
    <property type="entry name" value="ER"/>
</dbReference>
<comment type="catalytic activity">
    <reaction evidence="46">
        <text>octanoyl-[ACP] + malonyl-[ACP] + H(+) = 3-oxodecanoyl-[ACP] + holo-[ACP] + CO2</text>
        <dbReference type="Rhea" id="RHEA:41852"/>
        <dbReference type="Rhea" id="RHEA-COMP:9623"/>
        <dbReference type="Rhea" id="RHEA-COMP:9636"/>
        <dbReference type="Rhea" id="RHEA-COMP:9637"/>
        <dbReference type="Rhea" id="RHEA-COMP:9685"/>
        <dbReference type="ChEBI" id="CHEBI:15378"/>
        <dbReference type="ChEBI" id="CHEBI:16526"/>
        <dbReference type="ChEBI" id="CHEBI:64479"/>
        <dbReference type="ChEBI" id="CHEBI:78449"/>
        <dbReference type="ChEBI" id="CHEBI:78463"/>
        <dbReference type="ChEBI" id="CHEBI:78464"/>
    </reaction>
    <physiologicalReaction direction="left-to-right" evidence="46">
        <dbReference type="Rhea" id="RHEA:41853"/>
    </physiologicalReaction>
</comment>
<comment type="catalytic activity">
    <reaction evidence="9">
        <text>(3R)-hydroxyhexanoyl-[ACP] = (2E)-hexenoyl-[ACP] + H2O</text>
        <dbReference type="Rhea" id="RHEA:41828"/>
        <dbReference type="Rhea" id="RHEA-COMP:9630"/>
        <dbReference type="Rhea" id="RHEA-COMP:9631"/>
        <dbReference type="ChEBI" id="CHEBI:15377"/>
        <dbReference type="ChEBI" id="CHEBI:78457"/>
        <dbReference type="ChEBI" id="CHEBI:78458"/>
    </reaction>
    <physiologicalReaction direction="left-to-right" evidence="9">
        <dbReference type="Rhea" id="RHEA:41829"/>
    </physiologicalReaction>
</comment>
<keyword evidence="6" id="KW-0663">Pyridoxal phosphate</keyword>
<dbReference type="InterPro" id="IPR014031">
    <property type="entry name" value="Ketoacyl_synth_C"/>
</dbReference>
<evidence type="ECO:0000313" key="55">
    <source>
        <dbReference type="Proteomes" id="UP001159405"/>
    </source>
</evidence>
<comment type="catalytic activity">
    <reaction evidence="42">
        <text>3-oxohexadecanoyl-[ACP] + NADPH + H(+) = (3R)-hydroxyhexadecanoyl-[ACP] + NADP(+)</text>
        <dbReference type="Rhea" id="RHEA:41904"/>
        <dbReference type="Rhea" id="RHEA-COMP:9649"/>
        <dbReference type="Rhea" id="RHEA-COMP:9650"/>
        <dbReference type="ChEBI" id="CHEBI:15378"/>
        <dbReference type="ChEBI" id="CHEBI:57783"/>
        <dbReference type="ChEBI" id="CHEBI:58349"/>
        <dbReference type="ChEBI" id="CHEBI:78478"/>
        <dbReference type="ChEBI" id="CHEBI:78480"/>
    </reaction>
    <physiologicalReaction direction="left-to-right" evidence="42">
        <dbReference type="Rhea" id="RHEA:41905"/>
    </physiologicalReaction>
</comment>
<evidence type="ECO:0000256" key="26">
    <source>
        <dbReference type="ARBA" id="ARBA00047953"/>
    </source>
</evidence>
<comment type="catalytic activity">
    <reaction evidence="36">
        <text>hexadecanoyl-[ACP] + H2O = hexadecanoate + holo-[ACP] + H(+)</text>
        <dbReference type="Rhea" id="RHEA:41932"/>
        <dbReference type="Rhea" id="RHEA-COMP:9652"/>
        <dbReference type="Rhea" id="RHEA-COMP:9685"/>
        <dbReference type="ChEBI" id="CHEBI:7896"/>
        <dbReference type="ChEBI" id="CHEBI:15377"/>
        <dbReference type="ChEBI" id="CHEBI:15378"/>
        <dbReference type="ChEBI" id="CHEBI:64479"/>
        <dbReference type="ChEBI" id="CHEBI:78483"/>
        <dbReference type="EC" id="3.1.2.14"/>
    </reaction>
    <physiologicalReaction direction="left-to-right" evidence="36">
        <dbReference type="Rhea" id="RHEA:41933"/>
    </physiologicalReaction>
</comment>
<dbReference type="InterPro" id="IPR042104">
    <property type="entry name" value="PKS_dehydratase_sf"/>
</dbReference>
<dbReference type="InterPro" id="IPR001031">
    <property type="entry name" value="Thioesterase"/>
</dbReference>
<dbReference type="Gene3D" id="3.90.180.10">
    <property type="entry name" value="Medium-chain alcohol dehydrogenases, catalytic domain"/>
    <property type="match status" value="1"/>
</dbReference>
<evidence type="ECO:0000256" key="46">
    <source>
        <dbReference type="ARBA" id="ARBA00049533"/>
    </source>
</evidence>
<keyword evidence="55" id="KW-1185">Reference proteome</keyword>
<feature type="transmembrane region" description="Helical" evidence="49">
    <location>
        <begin position="260"/>
        <end position="278"/>
    </location>
</feature>
<comment type="catalytic activity">
    <reaction evidence="34">
        <text>a 2,3-saturated acyl-[ACP] + NADP(+) = a (2E)-enoyl-[ACP] + NADPH + H(+)</text>
        <dbReference type="Rhea" id="RHEA:22564"/>
        <dbReference type="Rhea" id="RHEA-COMP:9925"/>
        <dbReference type="Rhea" id="RHEA-COMP:9926"/>
        <dbReference type="ChEBI" id="CHEBI:15378"/>
        <dbReference type="ChEBI" id="CHEBI:57783"/>
        <dbReference type="ChEBI" id="CHEBI:58349"/>
        <dbReference type="ChEBI" id="CHEBI:78784"/>
        <dbReference type="ChEBI" id="CHEBI:78785"/>
        <dbReference type="EC" id="1.3.1.39"/>
    </reaction>
    <physiologicalReaction direction="right-to-left" evidence="34">
        <dbReference type="Rhea" id="RHEA:22566"/>
    </physiologicalReaction>
</comment>
<keyword evidence="2" id="KW-0596">Phosphopantetheine</keyword>
<dbReference type="Gene3D" id="3.40.50.720">
    <property type="entry name" value="NAD(P)-binding Rossmann-like Domain"/>
    <property type="match status" value="2"/>
</dbReference>
<comment type="catalytic activity">
    <reaction evidence="44">
        <text>butanoyl-[ACP] + malonyl-[ACP] + H(+) = 3-oxohexanoyl-[ACP] + holo-[ACP] + CO2</text>
        <dbReference type="Rhea" id="RHEA:41820"/>
        <dbReference type="Rhea" id="RHEA-COMP:9623"/>
        <dbReference type="Rhea" id="RHEA-COMP:9628"/>
        <dbReference type="Rhea" id="RHEA-COMP:9629"/>
        <dbReference type="Rhea" id="RHEA-COMP:9685"/>
        <dbReference type="ChEBI" id="CHEBI:15378"/>
        <dbReference type="ChEBI" id="CHEBI:16526"/>
        <dbReference type="ChEBI" id="CHEBI:64479"/>
        <dbReference type="ChEBI" id="CHEBI:78449"/>
        <dbReference type="ChEBI" id="CHEBI:78454"/>
        <dbReference type="ChEBI" id="CHEBI:78456"/>
    </reaction>
    <physiologicalReaction direction="left-to-right" evidence="44">
        <dbReference type="Rhea" id="RHEA:41821"/>
    </physiologicalReaction>
</comment>
<dbReference type="InterPro" id="IPR057326">
    <property type="entry name" value="KR_dom"/>
</dbReference>
<dbReference type="PANTHER" id="PTHR43775:SF37">
    <property type="entry name" value="SI:DKEY-61P9.11"/>
    <property type="match status" value="1"/>
</dbReference>
<dbReference type="InterPro" id="IPR011032">
    <property type="entry name" value="GroES-like_sf"/>
</dbReference>
<evidence type="ECO:0000256" key="17">
    <source>
        <dbReference type="ARBA" id="ARBA00047300"/>
    </source>
</evidence>
<evidence type="ECO:0000256" key="25">
    <source>
        <dbReference type="ARBA" id="ARBA00047897"/>
    </source>
</evidence>
<evidence type="ECO:0000256" key="34">
    <source>
        <dbReference type="ARBA" id="ARBA00048650"/>
    </source>
</evidence>
<evidence type="ECO:0000259" key="53">
    <source>
        <dbReference type="PROSITE" id="PS52019"/>
    </source>
</evidence>
<dbReference type="PROSITE" id="PS52019">
    <property type="entry name" value="PKS_MFAS_DH"/>
    <property type="match status" value="1"/>
</dbReference>
<dbReference type="InterPro" id="IPR001227">
    <property type="entry name" value="Ac_transferase_dom_sf"/>
</dbReference>
<comment type="catalytic activity">
    <reaction evidence="13">
        <text>(3R)-hydroxyoctadecanoyl-[ACP] = (2E)-octadecenoyl-[ACP] + H2O</text>
        <dbReference type="Rhea" id="RHEA:41924"/>
        <dbReference type="Rhea" id="RHEA-COMP:9654"/>
        <dbReference type="Rhea" id="RHEA-COMP:9655"/>
        <dbReference type="ChEBI" id="CHEBI:15377"/>
        <dbReference type="ChEBI" id="CHEBI:78488"/>
        <dbReference type="ChEBI" id="CHEBI:78489"/>
    </reaction>
    <physiologicalReaction direction="left-to-right" evidence="13">
        <dbReference type="Rhea" id="RHEA:41925"/>
    </physiologicalReaction>
</comment>
<dbReference type="Pfam" id="PF00975">
    <property type="entry name" value="Thioesterase"/>
    <property type="match status" value="1"/>
</dbReference>
<evidence type="ECO:0000256" key="43">
    <source>
        <dbReference type="ARBA" id="ARBA00049422"/>
    </source>
</evidence>
<dbReference type="InterPro" id="IPR049551">
    <property type="entry name" value="PKS_DH_C"/>
</dbReference>
<dbReference type="InterPro" id="IPR036736">
    <property type="entry name" value="ACP-like_sf"/>
</dbReference>
<evidence type="ECO:0000256" key="37">
    <source>
        <dbReference type="ARBA" id="ARBA00048935"/>
    </source>
</evidence>
<comment type="catalytic activity">
    <reaction evidence="18">
        <text>hexanoyl-[ACP] + malonyl-[ACP] + H(+) = 3-oxooctanoyl-[ACP] + holo-[ACP] + CO2</text>
        <dbReference type="Rhea" id="RHEA:41836"/>
        <dbReference type="Rhea" id="RHEA-COMP:9623"/>
        <dbReference type="Rhea" id="RHEA-COMP:9632"/>
        <dbReference type="Rhea" id="RHEA-COMP:9633"/>
        <dbReference type="Rhea" id="RHEA-COMP:9685"/>
        <dbReference type="ChEBI" id="CHEBI:15378"/>
        <dbReference type="ChEBI" id="CHEBI:16526"/>
        <dbReference type="ChEBI" id="CHEBI:64479"/>
        <dbReference type="ChEBI" id="CHEBI:78449"/>
        <dbReference type="ChEBI" id="CHEBI:78459"/>
        <dbReference type="ChEBI" id="CHEBI:78460"/>
    </reaction>
    <physiologicalReaction direction="left-to-right" evidence="18">
        <dbReference type="Rhea" id="RHEA:41837"/>
    </physiologicalReaction>
</comment>
<comment type="catalytic activity">
    <reaction evidence="43">
        <text>3-oxooctanoyl-[ACP] + NADPH + H(+) = (3R)-hydroxyoctanoyl-[ACP] + NADP(+)</text>
        <dbReference type="Rhea" id="RHEA:41840"/>
        <dbReference type="Rhea" id="RHEA-COMP:9633"/>
        <dbReference type="Rhea" id="RHEA-COMP:9634"/>
        <dbReference type="ChEBI" id="CHEBI:15378"/>
        <dbReference type="ChEBI" id="CHEBI:57783"/>
        <dbReference type="ChEBI" id="CHEBI:58349"/>
        <dbReference type="ChEBI" id="CHEBI:78460"/>
        <dbReference type="ChEBI" id="CHEBI:78461"/>
    </reaction>
    <physiologicalReaction direction="left-to-right" evidence="43">
        <dbReference type="Rhea" id="RHEA:41841"/>
    </physiologicalReaction>
</comment>
<keyword evidence="5" id="KW-0702">S-nitrosylation</keyword>
<comment type="catalytic activity">
    <reaction evidence="22">
        <text>(2E)-butenoyl-[ACP] + NADPH + H(+) = butanoyl-[ACP] + NADP(+)</text>
        <dbReference type="Rhea" id="RHEA:41812"/>
        <dbReference type="Rhea" id="RHEA-COMP:9627"/>
        <dbReference type="Rhea" id="RHEA-COMP:9628"/>
        <dbReference type="ChEBI" id="CHEBI:15378"/>
        <dbReference type="ChEBI" id="CHEBI:57783"/>
        <dbReference type="ChEBI" id="CHEBI:58349"/>
        <dbReference type="ChEBI" id="CHEBI:78453"/>
        <dbReference type="ChEBI" id="CHEBI:78454"/>
    </reaction>
    <physiologicalReaction direction="left-to-right" evidence="22">
        <dbReference type="Rhea" id="RHEA:41813"/>
    </physiologicalReaction>
</comment>
<comment type="catalytic activity">
    <reaction evidence="27">
        <text>acetyl-[ACP] + malonyl-[ACP] + H(+) = 3-oxobutanoyl-[ACP] + holo-[ACP] + CO2</text>
        <dbReference type="Rhea" id="RHEA:41800"/>
        <dbReference type="Rhea" id="RHEA-COMP:9621"/>
        <dbReference type="Rhea" id="RHEA-COMP:9623"/>
        <dbReference type="Rhea" id="RHEA-COMP:9625"/>
        <dbReference type="Rhea" id="RHEA-COMP:9685"/>
        <dbReference type="ChEBI" id="CHEBI:15378"/>
        <dbReference type="ChEBI" id="CHEBI:16526"/>
        <dbReference type="ChEBI" id="CHEBI:64479"/>
        <dbReference type="ChEBI" id="CHEBI:78446"/>
        <dbReference type="ChEBI" id="CHEBI:78449"/>
        <dbReference type="ChEBI" id="CHEBI:78450"/>
    </reaction>
    <physiologicalReaction direction="left-to-right" evidence="27">
        <dbReference type="Rhea" id="RHEA:41801"/>
    </physiologicalReaction>
</comment>
<dbReference type="InterPro" id="IPR009081">
    <property type="entry name" value="PP-bd_ACP"/>
</dbReference>
<comment type="catalytic activity">
    <reaction evidence="38">
        <text>(2E)-octadecenoyl-[ACP] + NADPH + H(+) = octadecanoyl-[ACP] + NADP(+)</text>
        <dbReference type="Rhea" id="RHEA:41928"/>
        <dbReference type="Rhea" id="RHEA-COMP:9655"/>
        <dbReference type="Rhea" id="RHEA-COMP:9656"/>
        <dbReference type="ChEBI" id="CHEBI:15378"/>
        <dbReference type="ChEBI" id="CHEBI:57783"/>
        <dbReference type="ChEBI" id="CHEBI:58349"/>
        <dbReference type="ChEBI" id="CHEBI:78489"/>
        <dbReference type="ChEBI" id="CHEBI:78495"/>
    </reaction>
    <physiologicalReaction direction="left-to-right" evidence="38">
        <dbReference type="Rhea" id="RHEA:41929"/>
    </physiologicalReaction>
</comment>
<evidence type="ECO:0000256" key="39">
    <source>
        <dbReference type="ARBA" id="ARBA00049109"/>
    </source>
</evidence>
<comment type="catalytic activity">
    <reaction evidence="24">
        <text>(2E)-hexadecenoyl-[ACP] + NADPH + H(+) = hexadecanoyl-[ACP] + NADP(+)</text>
        <dbReference type="Rhea" id="RHEA:41912"/>
        <dbReference type="Rhea" id="RHEA-COMP:9651"/>
        <dbReference type="Rhea" id="RHEA-COMP:9652"/>
        <dbReference type="ChEBI" id="CHEBI:15378"/>
        <dbReference type="ChEBI" id="CHEBI:57783"/>
        <dbReference type="ChEBI" id="CHEBI:58349"/>
        <dbReference type="ChEBI" id="CHEBI:78481"/>
        <dbReference type="ChEBI" id="CHEBI:78483"/>
    </reaction>
    <physiologicalReaction direction="left-to-right" evidence="24">
        <dbReference type="Rhea" id="RHEA:41913"/>
    </physiologicalReaction>
</comment>
<dbReference type="InterPro" id="IPR053958">
    <property type="entry name" value="HMGCR/SNAP/NPC1-like_SSD"/>
</dbReference>
<evidence type="ECO:0000256" key="16">
    <source>
        <dbReference type="ARBA" id="ARBA00023442"/>
    </source>
</evidence>
<evidence type="ECO:0000256" key="42">
    <source>
        <dbReference type="ARBA" id="ARBA00049414"/>
    </source>
</evidence>
<evidence type="ECO:0000256" key="38">
    <source>
        <dbReference type="ARBA" id="ARBA00049019"/>
    </source>
</evidence>
<protein>
    <submittedName>
        <fullName evidence="54">Uncharacterized protein</fullName>
    </submittedName>
</protein>
<dbReference type="InterPro" id="IPR020841">
    <property type="entry name" value="PKS_Beta-ketoAc_synthase_dom"/>
</dbReference>
<comment type="catalytic activity">
    <reaction evidence="30">
        <text>tetradecanoyl-[ACP] + H2O = tetradecanoate + holo-[ACP] + H(+)</text>
        <dbReference type="Rhea" id="RHEA:30123"/>
        <dbReference type="Rhea" id="RHEA-COMP:9648"/>
        <dbReference type="Rhea" id="RHEA-COMP:9685"/>
        <dbReference type="ChEBI" id="CHEBI:15377"/>
        <dbReference type="ChEBI" id="CHEBI:15378"/>
        <dbReference type="ChEBI" id="CHEBI:30807"/>
        <dbReference type="ChEBI" id="CHEBI:64479"/>
        <dbReference type="ChEBI" id="CHEBI:78477"/>
        <dbReference type="EC" id="3.1.2.14"/>
    </reaction>
    <physiologicalReaction direction="left-to-right" evidence="30">
        <dbReference type="Rhea" id="RHEA:30124"/>
    </physiologicalReaction>
</comment>
<feature type="transmembrane region" description="Helical" evidence="49">
    <location>
        <begin position="687"/>
        <end position="708"/>
    </location>
</feature>
<organism evidence="54 55">
    <name type="scientific">Porites lobata</name>
    <dbReference type="NCBI Taxonomy" id="104759"/>
    <lineage>
        <taxon>Eukaryota</taxon>
        <taxon>Metazoa</taxon>
        <taxon>Cnidaria</taxon>
        <taxon>Anthozoa</taxon>
        <taxon>Hexacorallia</taxon>
        <taxon>Scleractinia</taxon>
        <taxon>Fungiina</taxon>
        <taxon>Poritidae</taxon>
        <taxon>Porites</taxon>
    </lineage>
</organism>
<comment type="function">
    <text evidence="16">Fatty acid synthetase is a multifunctional enzyme that catalyzes the de novo biosynthesis of long-chain saturated fatty acids starting from acetyl-CoA and malonyl-CoA in the presence of NADPH. This multifunctional protein contains 7 catalytic activities and a site for the binding of the prosthetic group 4'-phosphopantetheine of the acyl carrier protein ([ACP]) domain.</text>
</comment>
<dbReference type="Gene3D" id="3.40.50.1820">
    <property type="entry name" value="alpha/beta hydrolase"/>
    <property type="match status" value="1"/>
</dbReference>
<dbReference type="Gene3D" id="3.40.366.10">
    <property type="entry name" value="Malonyl-Coenzyme A Acyl Carrier Protein, domain 2"/>
    <property type="match status" value="1"/>
</dbReference>
<evidence type="ECO:0000256" key="41">
    <source>
        <dbReference type="ARBA" id="ARBA00049263"/>
    </source>
</evidence>
<dbReference type="Pfam" id="PF12349">
    <property type="entry name" value="Sterol-sensing"/>
    <property type="match status" value="1"/>
</dbReference>
<evidence type="ECO:0000256" key="49">
    <source>
        <dbReference type="SAM" id="Phobius"/>
    </source>
</evidence>
<evidence type="ECO:0000256" key="8">
    <source>
        <dbReference type="ARBA" id="ARBA00023351"/>
    </source>
</evidence>
<dbReference type="PROSITE" id="PS50156">
    <property type="entry name" value="SSD"/>
    <property type="match status" value="1"/>
</dbReference>
<comment type="caution">
    <text evidence="54">The sequence shown here is derived from an EMBL/GenBank/DDBJ whole genome shotgun (WGS) entry which is preliminary data.</text>
</comment>
<dbReference type="InterPro" id="IPR050091">
    <property type="entry name" value="PKS_NRPS_Biosynth_Enz"/>
</dbReference>
<evidence type="ECO:0000313" key="54">
    <source>
        <dbReference type="EMBL" id="CAH3176898.1"/>
    </source>
</evidence>
<feature type="region of interest" description="C-terminal hotdog fold" evidence="47">
    <location>
        <begin position="1936"/>
        <end position="2085"/>
    </location>
</feature>
<dbReference type="InterPro" id="IPR016039">
    <property type="entry name" value="Thiolase-like"/>
</dbReference>
<evidence type="ECO:0000259" key="51">
    <source>
        <dbReference type="PROSITE" id="PS50156"/>
    </source>
</evidence>
<dbReference type="InterPro" id="IPR020807">
    <property type="entry name" value="PKS_DH"/>
</dbReference>
<evidence type="ECO:0000256" key="21">
    <source>
        <dbReference type="ARBA" id="ARBA00047451"/>
    </source>
</evidence>
<evidence type="ECO:0000256" key="7">
    <source>
        <dbReference type="ARBA" id="ARBA00023332"/>
    </source>
</evidence>
<evidence type="ECO:0000256" key="33">
    <source>
        <dbReference type="ARBA" id="ARBA00048571"/>
    </source>
</evidence>
<feature type="transmembrane region" description="Helical" evidence="49">
    <location>
        <begin position="361"/>
        <end position="383"/>
    </location>
</feature>
<evidence type="ECO:0000256" key="10">
    <source>
        <dbReference type="ARBA" id="ARBA00023388"/>
    </source>
</evidence>
<dbReference type="InterPro" id="IPR029058">
    <property type="entry name" value="AB_hydrolase_fold"/>
</dbReference>
<evidence type="ECO:0000256" key="2">
    <source>
        <dbReference type="ARBA" id="ARBA00022450"/>
    </source>
</evidence>
<dbReference type="Gene3D" id="3.30.70.3290">
    <property type="match status" value="1"/>
</dbReference>